<name>A0ACC2WA13_9TREE</name>
<gene>
    <name evidence="1" type="ORF">QFC21_001141</name>
</gene>
<dbReference type="EMBL" id="JASBWT010000002">
    <property type="protein sequence ID" value="KAJ9107681.1"/>
    <property type="molecule type" value="Genomic_DNA"/>
</dbReference>
<comment type="caution">
    <text evidence="1">The sequence shown here is derived from an EMBL/GenBank/DDBJ whole genome shotgun (WGS) entry which is preliminary data.</text>
</comment>
<keyword evidence="2" id="KW-1185">Reference proteome</keyword>
<protein>
    <submittedName>
        <fullName evidence="1">Uncharacterized protein</fullName>
    </submittedName>
</protein>
<accession>A0ACC2WA13</accession>
<organism evidence="1 2">
    <name type="scientific">Naganishia friedmannii</name>
    <dbReference type="NCBI Taxonomy" id="89922"/>
    <lineage>
        <taxon>Eukaryota</taxon>
        <taxon>Fungi</taxon>
        <taxon>Dikarya</taxon>
        <taxon>Basidiomycota</taxon>
        <taxon>Agaricomycotina</taxon>
        <taxon>Tremellomycetes</taxon>
        <taxon>Filobasidiales</taxon>
        <taxon>Filobasidiaceae</taxon>
        <taxon>Naganishia</taxon>
    </lineage>
</organism>
<sequence length="1633" mass="176665">MPAHSSPLRAVFGPRSSTGYSSTKATGETDSSRSNRTSASDTKQLRSTGTPFALTIPPLPPSSVRSSRSRKSATPQAKRAENVVNDENTPLPTLKAANSKGNKAGRMPDSVKRSLAILAGDQTIFAPSLLENGDESLLMDQHLPTYKDLWSGAENDGEDDFGSFMMDSPQTLVVTVLDGSVRNRGGKGQNRKSILGESTMNNSLSNMQSTANVYDKSSSQLASRYKPTPKPDTSSRRRSTLFATIQTNDAADTEEPWKTQGQDMLVPLYAPSSPMAMGMESTPFGVQKSGFQRAKDGTEKIRVWQNMSASDTEDVHSDEELGIAEEEVPEDDHRPVGSQAMASQSSAAFASQSLLELPPSPQQFSAARPAASSRATARGKSRAAELSQTVPMPRSPVSQKVASKKRASSQRPDGGNTPARSGSPTVASPRPSPNPRVKKAARKSTRKSVAPRVVETVAPSSPVVPLAVVTMKERASVGHGTQPPSLVQPKSSTRSKRASVPASQPPKRNPRTSSVNESRLSVSQKSTGPRRLSGRKSTGGISASQVSAGSGRRARHSLPASTASLGTTPPQGKRRPRQSLAPLELVERVGLLDIPIRPASPTEDPLLLIPSARRSTGSSRKSAESSATTTDGRTTNSPRNETISGVSIFRNNIAERNETLNDPVMDQIAEEPRGLANAEAAEHALESFDFVALLSPEPRKSPQTLTRGLLQPRALGSSPWISANLSIFSPAAMQSSPVQHSPIRWRIASPPVQLEAQASIGPAADIVPPPVPEMPQSQLVSETEANVEATDHGDVLEEQGSSVKAVAVYEGHEHEYGDAEGNYMPDAEYRNFERDDSPLSSHDGDMETGDDTAQAIAETEETVDASTNDLAHPQENSDDDRSNENHEKDNVSEPHHWVEPASSTFDTRLVPLASFFHEAASLVRTPTPKKTKKIGRICIRLPLNPIIVKVEAEEEEYPREGEATTKSQSGESETYEHVLHEDAVQAAEPESENEDLVPEQQEGQAKPQNTEQEKGNVSPSPRPLALPHLEEEVSAAEVQLATDSSTSMPSEALPTVSLIVSQLEKSPAEEPLDLVGLSSHDTSAVLPSALSNPAAAAVLVAESPFSSATPFVTASILTTTTANAIPAKQVFRESVSSVSVSSEDPRAAARAAALLKLHHRYLNEGPINNSSSIPESGPSKRNSRISPSKRRISQYFHSAEEASSLTLPELMQEAELELVDTSALDEQLPKSITQGLSTVYSPFPMPGSWSAIGRSINNGPHLQRGRVDFSQWSIEDWKDLERCYKRVCKQKLTTRDRNKESWDLDNSTEVINRLCKLKGILAADLREEWASETLRLRINTLHRKRKAKDAAEQDQVITSPAQSRSPKRQKASDSSFVARSANGTVVPTSKRFMHLLSRGWRSVLQFVEPPKTSYSVELNRRRPEAPVNDITQSKDVVTPAMLQKSKIALMNNEVINNNTPGATIQRDIHVTYPAPSTPLAIARPAPLTGEQLSEARRSLKPRGSVLARAEILNSALKSTPAMPNLDFQLGRRTSSTSSHPRVIPDASSSRPIISLPRRSLISQEASPSVRNMIQSFEKSFEADESTSFEKDASPMIKELHRLSSRRSVSGRSRLRETLEQSIAGGAQGASRVD</sequence>
<evidence type="ECO:0000313" key="1">
    <source>
        <dbReference type="EMBL" id="KAJ9107681.1"/>
    </source>
</evidence>
<proteinExistence type="predicted"/>
<dbReference type="Proteomes" id="UP001227268">
    <property type="component" value="Unassembled WGS sequence"/>
</dbReference>
<evidence type="ECO:0000313" key="2">
    <source>
        <dbReference type="Proteomes" id="UP001227268"/>
    </source>
</evidence>
<reference evidence="1" key="1">
    <citation type="submission" date="2023-04" db="EMBL/GenBank/DDBJ databases">
        <title>Draft Genome sequencing of Naganishia species isolated from polar environments using Oxford Nanopore Technology.</title>
        <authorList>
            <person name="Leo P."/>
            <person name="Venkateswaran K."/>
        </authorList>
    </citation>
    <scope>NUCLEOTIDE SEQUENCE</scope>
    <source>
        <strain evidence="1">MNA-CCFEE 5423</strain>
    </source>
</reference>